<dbReference type="EMBL" id="UGRI01000002">
    <property type="protein sequence ID" value="SUB32244.1"/>
    <property type="molecule type" value="Genomic_DNA"/>
</dbReference>
<evidence type="ECO:0000313" key="1">
    <source>
        <dbReference type="EMBL" id="SUB32244.1"/>
    </source>
</evidence>
<accession>A0A379B0V0</accession>
<dbReference type="AlphaFoldDB" id="A0A379B0V0"/>
<protein>
    <submittedName>
        <fullName evidence="1">Uncharacterized protein</fullName>
    </submittedName>
</protein>
<name>A0A379B0V0_NEIGO</name>
<sequence length="55" mass="6321">MTGQANRCVNTGQATGVKMNLDLTAQKVRLSWKDILWGMRINTWVGLMWQLMPEK</sequence>
<organism evidence="1">
    <name type="scientific">Neisseria gonorrhoeae</name>
    <dbReference type="NCBI Taxonomy" id="485"/>
    <lineage>
        <taxon>Bacteria</taxon>
        <taxon>Pseudomonadati</taxon>
        <taxon>Pseudomonadota</taxon>
        <taxon>Betaproteobacteria</taxon>
        <taxon>Neisseriales</taxon>
        <taxon>Neisseriaceae</taxon>
        <taxon>Neisseria</taxon>
    </lineage>
</organism>
<gene>
    <name evidence="1" type="ORF">NCTC11421_03679</name>
</gene>
<reference evidence="1" key="1">
    <citation type="submission" date="2018-06" db="EMBL/GenBank/DDBJ databases">
        <authorList>
            <consortium name="Pathogen Informatics"/>
            <person name="Doyle S."/>
        </authorList>
    </citation>
    <scope>NUCLEOTIDE SEQUENCE [LARGE SCALE GENOMIC DNA]</scope>
    <source>
        <strain evidence="1">NCTC11421</strain>
    </source>
</reference>
<proteinExistence type="predicted"/>